<gene>
    <name evidence="10" type="ORF">Bhyg_15036</name>
</gene>
<evidence type="ECO:0000313" key="11">
    <source>
        <dbReference type="Proteomes" id="UP001151699"/>
    </source>
</evidence>
<keyword evidence="8" id="KW-0449">Lipoprotein</keyword>
<evidence type="ECO:0000256" key="9">
    <source>
        <dbReference type="SAM" id="SignalP"/>
    </source>
</evidence>
<evidence type="ECO:0000256" key="4">
    <source>
        <dbReference type="ARBA" id="ARBA00022729"/>
    </source>
</evidence>
<keyword evidence="4 9" id="KW-0732">Signal</keyword>
<organism evidence="10 11">
    <name type="scientific">Pseudolycoriella hygida</name>
    <dbReference type="NCBI Taxonomy" id="35572"/>
    <lineage>
        <taxon>Eukaryota</taxon>
        <taxon>Metazoa</taxon>
        <taxon>Ecdysozoa</taxon>
        <taxon>Arthropoda</taxon>
        <taxon>Hexapoda</taxon>
        <taxon>Insecta</taxon>
        <taxon>Pterygota</taxon>
        <taxon>Neoptera</taxon>
        <taxon>Endopterygota</taxon>
        <taxon>Diptera</taxon>
        <taxon>Nematocera</taxon>
        <taxon>Sciaroidea</taxon>
        <taxon>Sciaridae</taxon>
        <taxon>Pseudolycoriella</taxon>
    </lineage>
</organism>
<keyword evidence="7" id="KW-0325">Glycoprotein</keyword>
<dbReference type="GO" id="GO:0098552">
    <property type="term" value="C:side of membrane"/>
    <property type="evidence" value="ECO:0007669"/>
    <property type="project" value="UniProtKB-KW"/>
</dbReference>
<evidence type="ECO:0000256" key="5">
    <source>
        <dbReference type="ARBA" id="ARBA00022989"/>
    </source>
</evidence>
<sequence>MYKSTAVGLVILFMLLDQSNAIQCYRCTVAPTNRHENRSQQLCLHFSESDEYVVDCPYSTMCMKEIYKYQLMSGEVIETVSRNCANQKHKEQVFKNRAWHEESTVEEPYEAGCVTGKDAKNDYGTTYCHCTGSLCNSATKESTSYHTDAMAVIFVFNAMKYLRSVD</sequence>
<keyword evidence="11" id="KW-1185">Reference proteome</keyword>
<keyword evidence="2" id="KW-0336">GPI-anchor</keyword>
<dbReference type="InterPro" id="IPR050975">
    <property type="entry name" value="Sleep_regulator"/>
</dbReference>
<feature type="signal peptide" evidence="9">
    <location>
        <begin position="1"/>
        <end position="21"/>
    </location>
</feature>
<proteinExistence type="predicted"/>
<dbReference type="OrthoDB" id="6329445at2759"/>
<comment type="subcellular location">
    <subcellularLocation>
        <location evidence="1">Membrane</location>
        <topology evidence="1">Lipid-anchor</topology>
        <topology evidence="1">GPI-anchor</topology>
    </subcellularLocation>
</comment>
<evidence type="ECO:0000256" key="2">
    <source>
        <dbReference type="ARBA" id="ARBA00022622"/>
    </source>
</evidence>
<dbReference type="Pfam" id="PF17064">
    <property type="entry name" value="QVR"/>
    <property type="match status" value="1"/>
</dbReference>
<evidence type="ECO:0008006" key="12">
    <source>
        <dbReference type="Google" id="ProtNLM"/>
    </source>
</evidence>
<dbReference type="PANTHER" id="PTHR33562:SF29">
    <property type="entry name" value="PROTEIN SLEEPLESS"/>
    <property type="match status" value="1"/>
</dbReference>
<dbReference type="GO" id="GO:0032222">
    <property type="term" value="P:regulation of synaptic transmission, cholinergic"/>
    <property type="evidence" value="ECO:0007669"/>
    <property type="project" value="InterPro"/>
</dbReference>
<dbReference type="PANTHER" id="PTHR33562">
    <property type="entry name" value="ATILLA, ISOFORM B-RELATED-RELATED"/>
    <property type="match status" value="1"/>
</dbReference>
<evidence type="ECO:0000313" key="10">
    <source>
        <dbReference type="EMBL" id="KAJ6636446.1"/>
    </source>
</evidence>
<keyword evidence="6" id="KW-0472">Membrane</keyword>
<keyword evidence="3" id="KW-0812">Transmembrane</keyword>
<evidence type="ECO:0000256" key="6">
    <source>
        <dbReference type="ARBA" id="ARBA00023136"/>
    </source>
</evidence>
<protein>
    <recommendedName>
        <fullName evidence="12">Protein sleepless</fullName>
    </recommendedName>
</protein>
<name>A0A9Q0RXV2_9DIPT</name>
<evidence type="ECO:0000256" key="8">
    <source>
        <dbReference type="ARBA" id="ARBA00023288"/>
    </source>
</evidence>
<evidence type="ECO:0000256" key="3">
    <source>
        <dbReference type="ARBA" id="ARBA00022692"/>
    </source>
</evidence>
<comment type="caution">
    <text evidence="10">The sequence shown here is derived from an EMBL/GenBank/DDBJ whole genome shotgun (WGS) entry which is preliminary data.</text>
</comment>
<dbReference type="EMBL" id="WJQU01000004">
    <property type="protein sequence ID" value="KAJ6636446.1"/>
    <property type="molecule type" value="Genomic_DNA"/>
</dbReference>
<evidence type="ECO:0000256" key="1">
    <source>
        <dbReference type="ARBA" id="ARBA00004589"/>
    </source>
</evidence>
<dbReference type="InterPro" id="IPR031424">
    <property type="entry name" value="QVR-like"/>
</dbReference>
<dbReference type="GO" id="GO:0030431">
    <property type="term" value="P:sleep"/>
    <property type="evidence" value="ECO:0007669"/>
    <property type="project" value="InterPro"/>
</dbReference>
<feature type="chain" id="PRO_5040506263" description="Protein sleepless" evidence="9">
    <location>
        <begin position="22"/>
        <end position="166"/>
    </location>
</feature>
<dbReference type="AlphaFoldDB" id="A0A9Q0RXV2"/>
<accession>A0A9Q0RXV2</accession>
<dbReference type="Proteomes" id="UP001151699">
    <property type="component" value="Chromosome C"/>
</dbReference>
<reference evidence="10" key="1">
    <citation type="submission" date="2022-07" db="EMBL/GenBank/DDBJ databases">
        <authorList>
            <person name="Trinca V."/>
            <person name="Uliana J.V.C."/>
            <person name="Torres T.T."/>
            <person name="Ward R.J."/>
            <person name="Monesi N."/>
        </authorList>
    </citation>
    <scope>NUCLEOTIDE SEQUENCE</scope>
    <source>
        <strain evidence="10">HSMRA1968</strain>
        <tissue evidence="10">Whole embryos</tissue>
    </source>
</reference>
<evidence type="ECO:0000256" key="7">
    <source>
        <dbReference type="ARBA" id="ARBA00023180"/>
    </source>
</evidence>
<keyword evidence="5" id="KW-1133">Transmembrane helix</keyword>